<dbReference type="EMBL" id="JAUCBP010000007">
    <property type="protein sequence ID" value="MDM7861005.1"/>
    <property type="molecule type" value="Genomic_DNA"/>
</dbReference>
<dbReference type="Pfam" id="PF00072">
    <property type="entry name" value="Response_reg"/>
    <property type="match status" value="1"/>
</dbReference>
<dbReference type="Pfam" id="PF13432">
    <property type="entry name" value="TPR_16"/>
    <property type="match status" value="1"/>
</dbReference>
<dbReference type="PROSITE" id="PS50005">
    <property type="entry name" value="TPR"/>
    <property type="match status" value="1"/>
</dbReference>
<evidence type="ECO:0000259" key="3">
    <source>
        <dbReference type="PROSITE" id="PS50110"/>
    </source>
</evidence>
<keyword evidence="1" id="KW-0597">Phosphoprotein</keyword>
<dbReference type="InterPro" id="IPR001789">
    <property type="entry name" value="Sig_transdc_resp-reg_receiver"/>
</dbReference>
<feature type="repeat" description="TPR" evidence="2">
    <location>
        <begin position="234"/>
        <end position="267"/>
    </location>
</feature>
<feature type="modified residue" description="4-aspartylphosphate" evidence="1">
    <location>
        <position position="60"/>
    </location>
</feature>
<feature type="domain" description="Response regulatory" evidence="3">
    <location>
        <begin position="10"/>
        <end position="130"/>
    </location>
</feature>
<dbReference type="InterPro" id="IPR011990">
    <property type="entry name" value="TPR-like_helical_dom_sf"/>
</dbReference>
<evidence type="ECO:0000313" key="4">
    <source>
        <dbReference type="EMBL" id="MDM7861005.1"/>
    </source>
</evidence>
<dbReference type="PANTHER" id="PTHR43228">
    <property type="entry name" value="TWO-COMPONENT RESPONSE REGULATOR"/>
    <property type="match status" value="1"/>
</dbReference>
<dbReference type="InterPro" id="IPR011006">
    <property type="entry name" value="CheY-like_superfamily"/>
</dbReference>
<protein>
    <submittedName>
        <fullName evidence="4">Response regulator</fullName>
    </submittedName>
</protein>
<dbReference type="Proteomes" id="UP001234343">
    <property type="component" value="Unassembled WGS sequence"/>
</dbReference>
<dbReference type="PROSITE" id="PS50110">
    <property type="entry name" value="RESPONSE_REGULATORY"/>
    <property type="match status" value="1"/>
</dbReference>
<keyword evidence="2" id="KW-0802">TPR repeat</keyword>
<dbReference type="PANTHER" id="PTHR43228:SF1">
    <property type="entry name" value="TWO-COMPONENT RESPONSE REGULATOR ARR22"/>
    <property type="match status" value="1"/>
</dbReference>
<gene>
    <name evidence="4" type="ORF">QTP81_10385</name>
</gene>
<accession>A0ABT7SXU1</accession>
<proteinExistence type="predicted"/>
<dbReference type="SUPFAM" id="SSF48452">
    <property type="entry name" value="TPR-like"/>
    <property type="match status" value="1"/>
</dbReference>
<evidence type="ECO:0000256" key="2">
    <source>
        <dbReference type="PROSITE-ProRule" id="PRU00339"/>
    </source>
</evidence>
<reference evidence="4 5" key="1">
    <citation type="submission" date="2023-06" db="EMBL/GenBank/DDBJ databases">
        <title>Alteromonas sp. ASW11-36 isolated from intertidal sand.</title>
        <authorList>
            <person name="Li Y."/>
        </authorList>
    </citation>
    <scope>NUCLEOTIDE SEQUENCE [LARGE SCALE GENOMIC DNA]</scope>
    <source>
        <strain evidence="4 5">ASW11-36</strain>
    </source>
</reference>
<dbReference type="Gene3D" id="1.25.40.10">
    <property type="entry name" value="Tetratricopeptide repeat domain"/>
    <property type="match status" value="1"/>
</dbReference>
<comment type="caution">
    <text evidence="4">The sequence shown here is derived from an EMBL/GenBank/DDBJ whole genome shotgun (WGS) entry which is preliminary data.</text>
</comment>
<dbReference type="SUPFAM" id="SSF52172">
    <property type="entry name" value="CheY-like"/>
    <property type="match status" value="1"/>
</dbReference>
<name>A0ABT7SXU1_9ALTE</name>
<dbReference type="SMART" id="SM00448">
    <property type="entry name" value="REC"/>
    <property type="match status" value="1"/>
</dbReference>
<keyword evidence="5" id="KW-1185">Reference proteome</keyword>
<dbReference type="InterPro" id="IPR019734">
    <property type="entry name" value="TPR_rpt"/>
</dbReference>
<dbReference type="CDD" id="cd17589">
    <property type="entry name" value="REC_TPR"/>
    <property type="match status" value="1"/>
</dbReference>
<dbReference type="SMART" id="SM00028">
    <property type="entry name" value="TPR"/>
    <property type="match status" value="3"/>
</dbReference>
<organism evidence="4 5">
    <name type="scientific">Alteromonas arenosi</name>
    <dbReference type="NCBI Taxonomy" id="3055817"/>
    <lineage>
        <taxon>Bacteria</taxon>
        <taxon>Pseudomonadati</taxon>
        <taxon>Pseudomonadota</taxon>
        <taxon>Gammaproteobacteria</taxon>
        <taxon>Alteromonadales</taxon>
        <taxon>Alteromonadaceae</taxon>
        <taxon>Alteromonas/Salinimonas group</taxon>
        <taxon>Alteromonas</taxon>
    </lineage>
</organism>
<dbReference type="RefSeq" id="WP_289365309.1">
    <property type="nucleotide sequence ID" value="NZ_JAUCBP010000007.1"/>
</dbReference>
<dbReference type="InterPro" id="IPR052048">
    <property type="entry name" value="ST_Response_Regulator"/>
</dbReference>
<sequence>MEIINYSEKRFLVVEDQRPFLVMLRGLLNTMGAQSVAVAQNAETAISLCRKEKFDFVVCDIHLGADKKNGFELIEELRLRKLLKPTTVVLVISADSARHLVIGSIEKEPDDYLIKPFSQIQLKTRLNRAYHRRTELANVYKAMAKDDNEAAIDACLDLLKGSLNYRQTCLKLLAELYLRNGDYEAAKSLAERANNQRPIKWAQKTMAQSHLGLKQPEEAISMAESLLKANRFNVDAYDVLASAHTMQKKHDSALEDIQQAVSIAPLSLQRQFHAASIARNAGDFEFAKDSCQAIWQISKRSVHRDVVHLSNYIRSILDVAEHADDKKTRNRFQQEALITLQRNRNDEVFTRGDDSFDFNLYEAIVHSRINALDGKTIQAKKLLEEAQIGIEAKYEEYPLKLAPDSFKVMEEIGDYEDAERLGKLLVSRIDELDPNVRYLIENENKQHAEQHEAYKAHNKAGIEAYRDGKYETAMQSFTAAKALAPVNIGVALNLLQSIVKLLGMQRKPEPKLVIELRQVYKLVNGLPLRDNHQQKLDDLQEELAPYLDLNK</sequence>
<evidence type="ECO:0000256" key="1">
    <source>
        <dbReference type="PROSITE-ProRule" id="PRU00169"/>
    </source>
</evidence>
<evidence type="ECO:0000313" key="5">
    <source>
        <dbReference type="Proteomes" id="UP001234343"/>
    </source>
</evidence>
<dbReference type="Gene3D" id="3.40.50.2300">
    <property type="match status" value="1"/>
</dbReference>